<protein>
    <recommendedName>
        <fullName evidence="6">Holliday junction branch migration complex subunit RuvA</fullName>
    </recommendedName>
</protein>
<dbReference type="Pfam" id="PF07499">
    <property type="entry name" value="RuvA_C"/>
    <property type="match status" value="1"/>
</dbReference>
<feature type="region of interest" description="Domain I" evidence="6">
    <location>
        <begin position="1"/>
        <end position="64"/>
    </location>
</feature>
<gene>
    <name evidence="6 8" type="primary">ruvA</name>
    <name evidence="8" type="ORF">OLX77_12850</name>
</gene>
<dbReference type="SUPFAM" id="SSF47781">
    <property type="entry name" value="RuvA domain 2-like"/>
    <property type="match status" value="1"/>
</dbReference>
<dbReference type="GO" id="GO:0006310">
    <property type="term" value="P:DNA recombination"/>
    <property type="evidence" value="ECO:0007669"/>
    <property type="project" value="UniProtKB-UniRule"/>
</dbReference>
<evidence type="ECO:0000313" key="8">
    <source>
        <dbReference type="EMBL" id="MDG4477042.1"/>
    </source>
</evidence>
<accession>A0A9X4MI42</accession>
<name>A0A9X4MI42_9BACT</name>
<dbReference type="HAMAP" id="MF_00031">
    <property type="entry name" value="DNA_HJ_migration_RuvA"/>
    <property type="match status" value="1"/>
</dbReference>
<proteinExistence type="inferred from homology"/>
<dbReference type="Gene3D" id="1.10.8.10">
    <property type="entry name" value="DNA helicase RuvA subunit, C-terminal domain"/>
    <property type="match status" value="1"/>
</dbReference>
<comment type="subunit">
    <text evidence="6">Homotetramer. Forms an RuvA(8)-RuvB(12)-Holliday junction (HJ) complex. HJ DNA is sandwiched between 2 RuvA tetramers; dsDNA enters through RuvA and exits via RuvB. An RuvB hexamer assembles on each DNA strand where it exits the tetramer. Each RuvB hexamer is contacted by two RuvA subunits (via domain III) on 2 adjacent RuvB subunits; this complex drives branch migration. In the full resolvosome a probable DNA-RuvA(4)-RuvB(12)-RuvC(2) complex forms which resolves the HJ.</text>
</comment>
<keyword evidence="3 6" id="KW-0238">DNA-binding</keyword>
<dbReference type="SMART" id="SM00278">
    <property type="entry name" value="HhH1"/>
    <property type="match status" value="2"/>
</dbReference>
<evidence type="ECO:0000256" key="6">
    <source>
        <dbReference type="HAMAP-Rule" id="MF_00031"/>
    </source>
</evidence>
<feature type="region of interest" description="Domain III" evidence="6">
    <location>
        <begin position="151"/>
        <end position="205"/>
    </location>
</feature>
<comment type="subcellular location">
    <subcellularLocation>
        <location evidence="6">Cytoplasm</location>
    </subcellularLocation>
</comment>
<dbReference type="NCBIfam" id="TIGR00084">
    <property type="entry name" value="ruvA"/>
    <property type="match status" value="1"/>
</dbReference>
<keyword evidence="2 6" id="KW-0227">DNA damage</keyword>
<keyword evidence="1 6" id="KW-0963">Cytoplasm</keyword>
<dbReference type="GO" id="GO:0006281">
    <property type="term" value="P:DNA repair"/>
    <property type="evidence" value="ECO:0007669"/>
    <property type="project" value="UniProtKB-UniRule"/>
</dbReference>
<comment type="caution">
    <text evidence="8">The sequence shown here is derived from an EMBL/GenBank/DDBJ whole genome shotgun (WGS) entry which is preliminary data.</text>
</comment>
<keyword evidence="9" id="KW-1185">Reference proteome</keyword>
<dbReference type="InterPro" id="IPR000085">
    <property type="entry name" value="RuvA"/>
</dbReference>
<evidence type="ECO:0000259" key="7">
    <source>
        <dbReference type="SMART" id="SM00278"/>
    </source>
</evidence>
<dbReference type="InterPro" id="IPR003583">
    <property type="entry name" value="Hlx-hairpin-Hlx_DNA-bd_motif"/>
</dbReference>
<evidence type="ECO:0000313" key="9">
    <source>
        <dbReference type="Proteomes" id="UP001154240"/>
    </source>
</evidence>
<evidence type="ECO:0000256" key="4">
    <source>
        <dbReference type="ARBA" id="ARBA00023172"/>
    </source>
</evidence>
<dbReference type="SUPFAM" id="SSF50249">
    <property type="entry name" value="Nucleic acid-binding proteins"/>
    <property type="match status" value="1"/>
</dbReference>
<dbReference type="GO" id="GO:0009378">
    <property type="term" value="F:four-way junction helicase activity"/>
    <property type="evidence" value="ECO:0007669"/>
    <property type="project" value="InterPro"/>
</dbReference>
<feature type="domain" description="Helix-hairpin-helix DNA-binding motif class 1" evidence="7">
    <location>
        <begin position="108"/>
        <end position="127"/>
    </location>
</feature>
<dbReference type="GO" id="GO:0005737">
    <property type="term" value="C:cytoplasm"/>
    <property type="evidence" value="ECO:0007669"/>
    <property type="project" value="UniProtKB-SubCell"/>
</dbReference>
<dbReference type="Gene3D" id="2.40.50.140">
    <property type="entry name" value="Nucleic acid-binding proteins"/>
    <property type="match status" value="1"/>
</dbReference>
<feature type="domain" description="Helix-hairpin-helix DNA-binding motif class 1" evidence="7">
    <location>
        <begin position="73"/>
        <end position="92"/>
    </location>
</feature>
<dbReference type="InterPro" id="IPR036267">
    <property type="entry name" value="RuvA_C_sf"/>
</dbReference>
<comment type="caution">
    <text evidence="6">Lacks conserved residue(s) required for the propagation of feature annotation.</text>
</comment>
<evidence type="ECO:0000256" key="1">
    <source>
        <dbReference type="ARBA" id="ARBA00022490"/>
    </source>
</evidence>
<dbReference type="GO" id="GO:0009379">
    <property type="term" value="C:Holliday junction helicase complex"/>
    <property type="evidence" value="ECO:0007669"/>
    <property type="project" value="InterPro"/>
</dbReference>
<dbReference type="GO" id="GO:0000400">
    <property type="term" value="F:four-way junction DNA binding"/>
    <property type="evidence" value="ECO:0007669"/>
    <property type="project" value="UniProtKB-UniRule"/>
</dbReference>
<comment type="function">
    <text evidence="6">The RuvA-RuvB-RuvC complex processes Holliday junction (HJ) DNA during genetic recombination and DNA repair, while the RuvA-RuvB complex plays an important role in the rescue of blocked DNA replication forks via replication fork reversal (RFR). RuvA specifically binds to HJ cruciform DNA, conferring on it an open structure. The RuvB hexamer acts as an ATP-dependent pump, pulling dsDNA into and through the RuvAB complex. HJ branch migration allows RuvC to scan DNA until it finds its consensus sequence, where it cleaves and resolves the cruciform DNA.</text>
</comment>
<dbReference type="SUPFAM" id="SSF46929">
    <property type="entry name" value="DNA helicase RuvA subunit, C-terminal domain"/>
    <property type="match status" value="1"/>
</dbReference>
<dbReference type="GO" id="GO:0048476">
    <property type="term" value="C:Holliday junction resolvase complex"/>
    <property type="evidence" value="ECO:0007669"/>
    <property type="project" value="UniProtKB-UniRule"/>
</dbReference>
<reference evidence="8" key="1">
    <citation type="journal article" date="2022" name="bioRxiv">
        <title>Thiovibrio frasassiensisgen. nov., sp. nov., an autotrophic, elemental sulfur disproportionating bacterium isolated from sulfidic karst sediment, and proposal of Thiovibrionaceae fam. nov.</title>
        <authorList>
            <person name="Aronson H."/>
            <person name="Thomas C."/>
            <person name="Bhattacharyya M."/>
            <person name="Eckstein S."/>
            <person name="Jensen S."/>
            <person name="Barco R."/>
            <person name="Macalady J."/>
            <person name="Amend J."/>
        </authorList>
    </citation>
    <scope>NUCLEOTIDE SEQUENCE</scope>
    <source>
        <strain evidence="8">RS19-109</strain>
    </source>
</reference>
<dbReference type="Pfam" id="PF01330">
    <property type="entry name" value="RuvA_N"/>
    <property type="match status" value="1"/>
</dbReference>
<dbReference type="EMBL" id="JAPHEH010000001">
    <property type="protein sequence ID" value="MDG4477042.1"/>
    <property type="molecule type" value="Genomic_DNA"/>
</dbReference>
<dbReference type="Gene3D" id="1.10.150.20">
    <property type="entry name" value="5' to 3' exonuclease, C-terminal subdomain"/>
    <property type="match status" value="1"/>
</dbReference>
<reference evidence="8" key="2">
    <citation type="submission" date="2022-10" db="EMBL/GenBank/DDBJ databases">
        <authorList>
            <person name="Aronson H.S."/>
        </authorList>
    </citation>
    <scope>NUCLEOTIDE SEQUENCE</scope>
    <source>
        <strain evidence="8">RS19-109</strain>
    </source>
</reference>
<dbReference type="InterPro" id="IPR010994">
    <property type="entry name" value="RuvA_2-like"/>
</dbReference>
<dbReference type="Pfam" id="PF14520">
    <property type="entry name" value="HHH_5"/>
    <property type="match status" value="1"/>
</dbReference>
<comment type="domain">
    <text evidence="6">Has three domains with a flexible linker between the domains II and III and assumes an 'L' shape. Domain III is highly mobile and contacts RuvB.</text>
</comment>
<comment type="similarity">
    <text evidence="6">Belongs to the RuvA family.</text>
</comment>
<sequence length="205" mass="22242">MIACLRGMLFQKLPESLIIDVGGVGYEVFFPQSGQVRLPGVGEEVFLHIQTVVREDAFNLYGFLEPTEKEMFQLLNTVSGIGPKLAMHILAGISPAEMARAILHDDLARLTRLPGVGKKTAERLCLELKDKVQFVPEALSASSPALTLPGEDQRVHDAISALLNLGYPAARAREALAAVRQQAGAEGFAAMPIEELLRQSLRALV</sequence>
<dbReference type="GO" id="GO:0005524">
    <property type="term" value="F:ATP binding"/>
    <property type="evidence" value="ECO:0007669"/>
    <property type="project" value="InterPro"/>
</dbReference>
<evidence type="ECO:0000256" key="3">
    <source>
        <dbReference type="ARBA" id="ARBA00023125"/>
    </source>
</evidence>
<evidence type="ECO:0000256" key="5">
    <source>
        <dbReference type="ARBA" id="ARBA00023204"/>
    </source>
</evidence>
<evidence type="ECO:0000256" key="2">
    <source>
        <dbReference type="ARBA" id="ARBA00022763"/>
    </source>
</evidence>
<dbReference type="RefSeq" id="WP_307634007.1">
    <property type="nucleotide sequence ID" value="NZ_JAPHEH010000001.1"/>
</dbReference>
<dbReference type="InterPro" id="IPR013849">
    <property type="entry name" value="DNA_helicase_Holl-junc_RuvA_I"/>
</dbReference>
<keyword evidence="5 6" id="KW-0234">DNA repair</keyword>
<dbReference type="InterPro" id="IPR011114">
    <property type="entry name" value="RuvA_C"/>
</dbReference>
<dbReference type="InterPro" id="IPR012340">
    <property type="entry name" value="NA-bd_OB-fold"/>
</dbReference>
<dbReference type="AlphaFoldDB" id="A0A9X4MI42"/>
<keyword evidence="4 6" id="KW-0233">DNA recombination</keyword>
<dbReference type="Proteomes" id="UP001154240">
    <property type="component" value="Unassembled WGS sequence"/>
</dbReference>
<organism evidence="8 9">
    <name type="scientific">Thiovibrio frasassiensis</name>
    <dbReference type="NCBI Taxonomy" id="2984131"/>
    <lineage>
        <taxon>Bacteria</taxon>
        <taxon>Pseudomonadati</taxon>
        <taxon>Thermodesulfobacteriota</taxon>
        <taxon>Desulfobulbia</taxon>
        <taxon>Desulfobulbales</taxon>
        <taxon>Thiovibrionaceae</taxon>
        <taxon>Thiovibrio</taxon>
    </lineage>
</organism>